<dbReference type="RefSeq" id="WP_017871943.1">
    <property type="nucleotide sequence ID" value="NZ_BMLZ01000005.1"/>
</dbReference>
<dbReference type="GeneID" id="59165520"/>
<name>A0AAV4K822_9DEIO</name>
<dbReference type="EMBL" id="BMMA01000008">
    <property type="protein sequence ID" value="GGI79821.1"/>
    <property type="molecule type" value="Genomic_DNA"/>
</dbReference>
<proteinExistence type="predicted"/>
<evidence type="ECO:0000313" key="4">
    <source>
        <dbReference type="Proteomes" id="UP000652720"/>
    </source>
</evidence>
<gene>
    <name evidence="2" type="ORF">GCM10008021_06610</name>
    <name evidence="1" type="ORF">GCM10010914_12560</name>
</gene>
<accession>A0AAV4K822</accession>
<evidence type="ECO:0000313" key="1">
    <source>
        <dbReference type="EMBL" id="GGI79821.1"/>
    </source>
</evidence>
<keyword evidence="3" id="KW-1185">Reference proteome</keyword>
<dbReference type="Proteomes" id="UP000652720">
    <property type="component" value="Unassembled WGS sequence"/>
</dbReference>
<evidence type="ECO:0000313" key="2">
    <source>
        <dbReference type="EMBL" id="GGP29010.1"/>
    </source>
</evidence>
<dbReference type="AlphaFoldDB" id="A0AAV4K822"/>
<reference evidence="1" key="2">
    <citation type="journal article" date="2014" name="Int. J. Syst. Evol. Microbiol.">
        <title>Complete genome sequence of Corynebacterium casei LMG S-19264T (=DSM 44701T), isolated from a smear-ripened cheese.</title>
        <authorList>
            <consortium name="US DOE Joint Genome Institute (JGI-PGF)"/>
            <person name="Walter F."/>
            <person name="Albersmeier A."/>
            <person name="Kalinowski J."/>
            <person name="Ruckert C."/>
        </authorList>
    </citation>
    <scope>NUCLEOTIDE SEQUENCE</scope>
    <source>
        <strain evidence="1">CGMCC 1.8885</strain>
    </source>
</reference>
<dbReference type="EMBL" id="BMLZ01000005">
    <property type="protein sequence ID" value="GGP29010.1"/>
    <property type="molecule type" value="Genomic_DNA"/>
</dbReference>
<reference evidence="3" key="3">
    <citation type="journal article" date="2019" name="Int. J. Syst. Evol. Microbiol.">
        <title>The Global Catalogue of Microorganisms (GCM) 10K type strain sequencing project: providing services to taxonomists for standard genome sequencing and annotation.</title>
        <authorList>
            <consortium name="The Broad Institute Genomics Platform"/>
            <consortium name="The Broad Institute Genome Sequencing Center for Infectious Disease"/>
            <person name="Wu L."/>
            <person name="Ma J."/>
        </authorList>
    </citation>
    <scope>NUCLEOTIDE SEQUENCE [LARGE SCALE GENOMIC DNA]</scope>
    <source>
        <strain evidence="3">CGMCC 1.8884</strain>
    </source>
</reference>
<reference evidence="1" key="4">
    <citation type="submission" date="2023-08" db="EMBL/GenBank/DDBJ databases">
        <authorList>
            <person name="Sun Q."/>
            <person name="Zhou Y."/>
        </authorList>
    </citation>
    <scope>NUCLEOTIDE SEQUENCE</scope>
    <source>
        <strain evidence="2">CGMCC 1.8884</strain>
        <strain evidence="1">CGMCC 1.8885</strain>
    </source>
</reference>
<reference evidence="2" key="1">
    <citation type="journal article" date="2014" name="Int. J. Syst. Evol. Microbiol.">
        <title>Complete genome of a new Firmicutes species belonging to the dominant human colonic microbiota ('Ruminococcus bicirculans') reveals two chromosomes and a selective capacity to utilize plant glucans.</title>
        <authorList>
            <consortium name="NISC Comparative Sequencing Program"/>
            <person name="Wegmann U."/>
            <person name="Louis P."/>
            <person name="Goesmann A."/>
            <person name="Henrissat B."/>
            <person name="Duncan S.H."/>
            <person name="Flint H.J."/>
        </authorList>
    </citation>
    <scope>NUCLEOTIDE SEQUENCE</scope>
    <source>
        <strain evidence="2">CGMCC 1.8884</strain>
    </source>
</reference>
<sequence>MLVEEREPGVWHIRTARVVPDNERWLTPEAREKIVRAVAWAEQNPGRATTPEEFEALVQKLQALP</sequence>
<dbReference type="Proteomes" id="UP000630135">
    <property type="component" value="Unassembled WGS sequence"/>
</dbReference>
<evidence type="ECO:0000313" key="3">
    <source>
        <dbReference type="Proteomes" id="UP000630135"/>
    </source>
</evidence>
<organism evidence="1 4">
    <name type="scientific">Deinococcus wulumuqiensis</name>
    <dbReference type="NCBI Taxonomy" id="980427"/>
    <lineage>
        <taxon>Bacteria</taxon>
        <taxon>Thermotogati</taxon>
        <taxon>Deinococcota</taxon>
        <taxon>Deinococci</taxon>
        <taxon>Deinococcales</taxon>
        <taxon>Deinococcaceae</taxon>
        <taxon>Deinococcus</taxon>
    </lineage>
</organism>
<comment type="caution">
    <text evidence="1">The sequence shown here is derived from an EMBL/GenBank/DDBJ whole genome shotgun (WGS) entry which is preliminary data.</text>
</comment>
<protein>
    <submittedName>
        <fullName evidence="1">Uncharacterized protein</fullName>
    </submittedName>
</protein>